<dbReference type="Pfam" id="PF03699">
    <property type="entry name" value="UPF0182"/>
    <property type="match status" value="1"/>
</dbReference>
<feature type="transmembrane region" description="Helical" evidence="5">
    <location>
        <begin position="264"/>
        <end position="283"/>
    </location>
</feature>
<feature type="region of interest" description="Disordered" evidence="6">
    <location>
        <begin position="916"/>
        <end position="993"/>
    </location>
</feature>
<evidence type="ECO:0000256" key="4">
    <source>
        <dbReference type="ARBA" id="ARBA00023136"/>
    </source>
</evidence>
<dbReference type="NCBIfam" id="NF000825">
    <property type="entry name" value="PRK00068.1"/>
    <property type="match status" value="1"/>
</dbReference>
<comment type="subcellular location">
    <subcellularLocation>
        <location evidence="5">Cell membrane</location>
        <topology evidence="5">Multi-pass membrane protein</topology>
    </subcellularLocation>
</comment>
<feature type="transmembrane region" description="Helical" evidence="5">
    <location>
        <begin position="290"/>
        <end position="310"/>
    </location>
</feature>
<feature type="transmembrane region" description="Helical" evidence="5">
    <location>
        <begin position="116"/>
        <end position="136"/>
    </location>
</feature>
<dbReference type="GO" id="GO:0005886">
    <property type="term" value="C:plasma membrane"/>
    <property type="evidence" value="ECO:0007669"/>
    <property type="project" value="UniProtKB-SubCell"/>
</dbReference>
<accession>A0A3S4XVR2</accession>
<dbReference type="RefSeq" id="WP_005524595.1">
    <property type="nucleotide sequence ID" value="NZ_CAJPQJ010000003.1"/>
</dbReference>
<feature type="transmembrane region" description="Helical" evidence="5">
    <location>
        <begin position="171"/>
        <end position="195"/>
    </location>
</feature>
<evidence type="ECO:0000256" key="6">
    <source>
        <dbReference type="SAM" id="MobiDB-lite"/>
    </source>
</evidence>
<name>A0A3S4XVR2_9CORY</name>
<evidence type="ECO:0000313" key="8">
    <source>
        <dbReference type="Proteomes" id="UP000249886"/>
    </source>
</evidence>
<dbReference type="PANTHER" id="PTHR39344:SF1">
    <property type="entry name" value="UPF0182 PROTEIN SLL1060"/>
    <property type="match status" value="1"/>
</dbReference>
<dbReference type="EMBL" id="UARK01000001">
    <property type="protein sequence ID" value="SPW23832.1"/>
    <property type="molecule type" value="Genomic_DNA"/>
</dbReference>
<gene>
    <name evidence="7" type="ORF">NCTC10254_00195</name>
</gene>
<feature type="transmembrane region" description="Helical" evidence="5">
    <location>
        <begin position="216"/>
        <end position="235"/>
    </location>
</feature>
<reference evidence="7 8" key="1">
    <citation type="submission" date="2018-06" db="EMBL/GenBank/DDBJ databases">
        <authorList>
            <consortium name="Pathogen Informatics"/>
            <person name="Doyle S."/>
        </authorList>
    </citation>
    <scope>NUCLEOTIDE SEQUENCE [LARGE SCALE GENOMIC DNA]</scope>
    <source>
        <strain evidence="7 8">NCTC10254</strain>
    </source>
</reference>
<evidence type="ECO:0000256" key="3">
    <source>
        <dbReference type="ARBA" id="ARBA00022989"/>
    </source>
</evidence>
<dbReference type="Proteomes" id="UP000249886">
    <property type="component" value="Unassembled WGS sequence"/>
</dbReference>
<comment type="caution">
    <text evidence="7">The sequence shown here is derived from an EMBL/GenBank/DDBJ whole genome shotgun (WGS) entry which is preliminary data.</text>
</comment>
<dbReference type="GO" id="GO:0005576">
    <property type="term" value="C:extracellular region"/>
    <property type="evidence" value="ECO:0007669"/>
    <property type="project" value="TreeGrafter"/>
</dbReference>
<comment type="similarity">
    <text evidence="5">Belongs to the UPF0182 family.</text>
</comment>
<feature type="transmembrane region" description="Helical" evidence="5">
    <location>
        <begin position="18"/>
        <end position="39"/>
    </location>
</feature>
<evidence type="ECO:0000313" key="7">
    <source>
        <dbReference type="EMBL" id="SPW23832.1"/>
    </source>
</evidence>
<keyword evidence="1 5" id="KW-1003">Cell membrane</keyword>
<feature type="compositionally biased region" description="Basic and acidic residues" evidence="6">
    <location>
        <begin position="956"/>
        <end position="984"/>
    </location>
</feature>
<protein>
    <recommendedName>
        <fullName evidence="5">UPF0182 protein NCTC10254_00195</fullName>
    </recommendedName>
</protein>
<dbReference type="HAMAP" id="MF_01600">
    <property type="entry name" value="UPF0182"/>
    <property type="match status" value="1"/>
</dbReference>
<dbReference type="InterPro" id="IPR005372">
    <property type="entry name" value="UPF0182"/>
</dbReference>
<evidence type="ECO:0000256" key="2">
    <source>
        <dbReference type="ARBA" id="ARBA00022692"/>
    </source>
</evidence>
<proteinExistence type="inferred from homology"/>
<evidence type="ECO:0000256" key="5">
    <source>
        <dbReference type="HAMAP-Rule" id="MF_01600"/>
    </source>
</evidence>
<dbReference type="PANTHER" id="PTHR39344">
    <property type="entry name" value="UPF0182 PROTEIN SLL1060"/>
    <property type="match status" value="1"/>
</dbReference>
<keyword evidence="2 5" id="KW-0812">Transmembrane</keyword>
<evidence type="ECO:0000256" key="1">
    <source>
        <dbReference type="ARBA" id="ARBA00022475"/>
    </source>
</evidence>
<sequence length="993" mass="110553">MATGSTPSAPQIGRPPKLVSIIVLAVFILGTIIPTFIGFYTDWLWFGEVNFRSVFNKVILTRIALFVAFGLIAAAAVWITATITQKGRQSDETRFFDSSPQLIAYRKNLERSTIRLMRFLPVLFGVIAGFFGQQSWRVVQLFLNRQDFGVADQQFGVDYGFYAFVLPMLRLTLSTLSLLLIISFLIALIGHYLLGNIIIGSQAAGQRGSISRYARIQLAVTAGLWMIVKSVGYWLDRFDLLMSRDETFYGASYTDIKAVLPAKIILMVIAALVAVSFFSVIVLKDLRIPAMTTVLMLLSSMVIGYAWPAMMERFSVQPNRAEKESEYISRNIESTRYAYGLTEDKVTYQENWGAKGATKEAVASDVATVSNIRLLDPEIISPTFTQLQQLKNFYGFPESLAMDRYNIDNELRDFVVAAREINPNSLRENQKNWINRHTVYTHGNGFVAARANQVDEVARDVGSARGGYPVFTVSDLQTTDENAKKLGIVVNEPRIYYGPLIASARDGKDYAVVGSETGNSVEYDTDSSTYTYEGKGGVDIGNVFNRAAFAARYQEMNLILSERVNSNSKILFERDPRQRVHKVAPWLSTDSTTYPAVIDGRIKWIVDGYTTLNSLPYASPTSLSAATNDTSGDVGSTQRALVSDEIGYIRNSVKAVVDAYDGSVDLYQFDEEDPVLKAWMGVFPGTVKAKGEISKELMDHLRYPQDMFKVQRGILTRYHVNDARDFFTNDRFWSVPDDPSVAEANRAAQPPFYVVAADPETGKPSFQLITPFRGLNRQYLAAHMSVSSDPDNYGKITVRVLPTDTLTQGPQQAQDTMISSDQVARDQTLWKETTDLRNGNLLTLPVGGGEILYVEPIYSKRKGQESAFPKLLRVLVSYKGQVGYAATVSEALAQVGIDPRAAQDLDEVQDIEKVKQETSKNQDDNNSQQQAAEVPTPNTATPNEAEAVKGINDALNKVKEARNGSHEDYGKALDELDRAVEEYQKTQQSQQQE</sequence>
<feature type="transmembrane region" description="Helical" evidence="5">
    <location>
        <begin position="59"/>
        <end position="81"/>
    </location>
</feature>
<keyword evidence="4 5" id="KW-0472">Membrane</keyword>
<dbReference type="AlphaFoldDB" id="A0A3S4XVR2"/>
<organism evidence="7 8">
    <name type="scientific">Corynebacterium matruchotii</name>
    <dbReference type="NCBI Taxonomy" id="43768"/>
    <lineage>
        <taxon>Bacteria</taxon>
        <taxon>Bacillati</taxon>
        <taxon>Actinomycetota</taxon>
        <taxon>Actinomycetes</taxon>
        <taxon>Mycobacteriales</taxon>
        <taxon>Corynebacteriaceae</taxon>
        <taxon>Corynebacterium</taxon>
    </lineage>
</organism>
<dbReference type="GeneID" id="84573345"/>
<keyword evidence="3 5" id="KW-1133">Transmembrane helix</keyword>